<name>A0ABV4CLQ3_9PSEU</name>
<dbReference type="Proteomes" id="UP001564626">
    <property type="component" value="Unassembled WGS sequence"/>
</dbReference>
<evidence type="ECO:0000259" key="3">
    <source>
        <dbReference type="Pfam" id="PF01580"/>
    </source>
</evidence>
<keyword evidence="5" id="KW-1185">Reference proteome</keyword>
<keyword evidence="2" id="KW-0472">Membrane</keyword>
<protein>
    <submittedName>
        <fullName evidence="4">FtsK/SpoIIIE domain-containing protein</fullName>
    </submittedName>
</protein>
<dbReference type="SUPFAM" id="SSF52540">
    <property type="entry name" value="P-loop containing nucleoside triphosphate hydrolases"/>
    <property type="match status" value="1"/>
</dbReference>
<keyword evidence="2" id="KW-0812">Transmembrane</keyword>
<reference evidence="4 5" key="1">
    <citation type="submission" date="2024-08" db="EMBL/GenBank/DDBJ databases">
        <title>Genome mining of Saccharopolyspora cebuensis PGLac3 from Nigerian medicinal plant.</title>
        <authorList>
            <person name="Ezeobiora C.E."/>
            <person name="Igbokwe N.H."/>
            <person name="Amin D.H."/>
            <person name="Mendie U.E."/>
        </authorList>
    </citation>
    <scope>NUCLEOTIDE SEQUENCE [LARGE SCALE GENOMIC DNA]</scope>
    <source>
        <strain evidence="4 5">PGLac3</strain>
    </source>
</reference>
<dbReference type="InterPro" id="IPR027417">
    <property type="entry name" value="P-loop_NTPase"/>
</dbReference>
<comment type="caution">
    <text evidence="4">The sequence shown here is derived from an EMBL/GenBank/DDBJ whole genome shotgun (WGS) entry which is preliminary data.</text>
</comment>
<evidence type="ECO:0000256" key="1">
    <source>
        <dbReference type="SAM" id="MobiDB-lite"/>
    </source>
</evidence>
<gene>
    <name evidence="4" type="ORF">AB8O55_16780</name>
</gene>
<dbReference type="Gene3D" id="3.40.50.300">
    <property type="entry name" value="P-loop containing nucleotide triphosphate hydrolases"/>
    <property type="match status" value="1"/>
</dbReference>
<feature type="transmembrane region" description="Helical" evidence="2">
    <location>
        <begin position="209"/>
        <end position="231"/>
    </location>
</feature>
<dbReference type="RefSeq" id="WP_345368293.1">
    <property type="nucleotide sequence ID" value="NZ_BAABII010000035.1"/>
</dbReference>
<feature type="region of interest" description="Disordered" evidence="1">
    <location>
        <begin position="1"/>
        <end position="55"/>
    </location>
</feature>
<organism evidence="4 5">
    <name type="scientific">Saccharopolyspora cebuensis</name>
    <dbReference type="NCBI Taxonomy" id="418759"/>
    <lineage>
        <taxon>Bacteria</taxon>
        <taxon>Bacillati</taxon>
        <taxon>Actinomycetota</taxon>
        <taxon>Actinomycetes</taxon>
        <taxon>Pseudonocardiales</taxon>
        <taxon>Pseudonocardiaceae</taxon>
        <taxon>Saccharopolyspora</taxon>
    </lineage>
</organism>
<sequence>MTISEDVSNMGDLIRFPHRATQRPEVDGTSLPAPGPVEQEHDTTTAGTPGAELAMDTERAPAPLVRRAKQAKAHLAEHGWDYTKTGSRFVARHGFYLLAGTWDTVAGAYKRWTGRDIDERIAAAQAAGEHGVAAQLMSARTENRKLLLDRIRVFGQFLKYTPHAVAGTAALVLGATLIASVVAFFRPEGLSAADVWNGLFTAVEAGLDWTVWAATVGVPALLVAVSAGVVITSYNRRRLQRDVPGYLAPMGEPTGKDVIPDEGAILQALRNLGLPALNKRIKEGWVPRWVEPTTRDGRGWRTQLELPQQVTVEDITDKKTTLAHNLVRKPGEVWPTEPRNKPGVLDLWVADQGVLSGPIDPWPLLEEGTTDFFQGVPVGIDQRGDEILAKLMACNYIIGGTMGSGKSSLVINLLLGAMLDPLVEIDVHVMAYNTDYDALKPRLRKLIKGDEDEDVDTAITALRELRAEVTRRGKKLEDLGGEETKLTREIAAKDPSMRPRLVVFDECQELFEHETYGKEAKELAAKVQKKARKCGIVLVWVTPSPSAASLPRDLAKTASHRVCFAIGDHQGSDAVLGTGKHKQGITATGLVPGEDVGTAMASGFRRDAGLLRCHHVRKDKDTDQHTPVVERALGLRKDTTPAVDQPARVERDLLDDIAATLGDAPAVKARDVVARLRELAPDHRDYRTLTAEGLVERLDAEHDYTVRRKDGYLTVRSDRIQQARAERGGSDDTD</sequence>
<dbReference type="InterPro" id="IPR002543">
    <property type="entry name" value="FtsK_dom"/>
</dbReference>
<proteinExistence type="predicted"/>
<evidence type="ECO:0000256" key="2">
    <source>
        <dbReference type="SAM" id="Phobius"/>
    </source>
</evidence>
<dbReference type="Pfam" id="PF01580">
    <property type="entry name" value="FtsK_SpoIIIE"/>
    <property type="match status" value="1"/>
</dbReference>
<feature type="domain" description="FtsK" evidence="3">
    <location>
        <begin position="375"/>
        <end position="502"/>
    </location>
</feature>
<keyword evidence="2" id="KW-1133">Transmembrane helix</keyword>
<evidence type="ECO:0000313" key="4">
    <source>
        <dbReference type="EMBL" id="MEY8041067.1"/>
    </source>
</evidence>
<evidence type="ECO:0000313" key="5">
    <source>
        <dbReference type="Proteomes" id="UP001564626"/>
    </source>
</evidence>
<dbReference type="EMBL" id="JBGEHV010000030">
    <property type="protein sequence ID" value="MEY8041067.1"/>
    <property type="molecule type" value="Genomic_DNA"/>
</dbReference>
<accession>A0ABV4CLQ3</accession>
<feature type="transmembrane region" description="Helical" evidence="2">
    <location>
        <begin position="164"/>
        <end position="185"/>
    </location>
</feature>